<keyword evidence="1" id="KW-1133">Transmembrane helix</keyword>
<sequence length="56" mass="6237">MPQNSSDSLCVIASLLFLAMLAVLNWVFEVQWAWGLIVAYPLVSRAVIVKTMRGRA</sequence>
<organism evidence="2 3">
    <name type="scientific">Corynebacterium suranareeae</name>
    <dbReference type="NCBI Taxonomy" id="2506452"/>
    <lineage>
        <taxon>Bacteria</taxon>
        <taxon>Bacillati</taxon>
        <taxon>Actinomycetota</taxon>
        <taxon>Actinomycetes</taxon>
        <taxon>Mycobacteriales</taxon>
        <taxon>Corynebacteriaceae</taxon>
        <taxon>Corynebacterium</taxon>
    </lineage>
</organism>
<feature type="transmembrane region" description="Helical" evidence="1">
    <location>
        <begin position="9"/>
        <end position="28"/>
    </location>
</feature>
<keyword evidence="1" id="KW-0812">Transmembrane</keyword>
<name>A0A160PQH5_9CORY</name>
<dbReference type="RefSeq" id="WP_167382036.1">
    <property type="nucleotide sequence ID" value="NZ_AP017369.1"/>
</dbReference>
<accession>A0A160PQH5</accession>
<dbReference type="Proteomes" id="UP000218244">
    <property type="component" value="Chromosome"/>
</dbReference>
<gene>
    <name evidence="2" type="ORF">N24_0981</name>
</gene>
<keyword evidence="1" id="KW-0472">Membrane</keyword>
<evidence type="ECO:0000256" key="1">
    <source>
        <dbReference type="SAM" id="Phobius"/>
    </source>
</evidence>
<dbReference type="AlphaFoldDB" id="A0A160PQH5"/>
<proteinExistence type="predicted"/>
<dbReference type="KEGG" id="csur:N24_0981"/>
<reference evidence="2 3" key="1">
    <citation type="submission" date="2016-02" db="EMBL/GenBank/DDBJ databases">
        <title>Corynebacterium glutamicum N24 whole genome sequencing project.</title>
        <authorList>
            <person name="Matsutani M."/>
            <person name="Nangtapong N."/>
            <person name="Yakushi T."/>
            <person name="Matsushita K."/>
        </authorList>
    </citation>
    <scope>NUCLEOTIDE SEQUENCE [LARGE SCALE GENOMIC DNA]</scope>
    <source>
        <strain evidence="2 3">N24</strain>
    </source>
</reference>
<dbReference type="EMBL" id="AP017369">
    <property type="protein sequence ID" value="BAU95243.1"/>
    <property type="molecule type" value="Genomic_DNA"/>
</dbReference>
<keyword evidence="3" id="KW-1185">Reference proteome</keyword>
<feature type="transmembrane region" description="Helical" evidence="1">
    <location>
        <begin position="34"/>
        <end position="52"/>
    </location>
</feature>
<evidence type="ECO:0000313" key="2">
    <source>
        <dbReference type="EMBL" id="BAU95243.1"/>
    </source>
</evidence>
<evidence type="ECO:0000313" key="3">
    <source>
        <dbReference type="Proteomes" id="UP000218244"/>
    </source>
</evidence>
<protein>
    <submittedName>
        <fullName evidence="2">Uncharacterized protein</fullName>
    </submittedName>
</protein>